<evidence type="ECO:0000313" key="1">
    <source>
        <dbReference type="EMBL" id="KAF0978776.1"/>
    </source>
</evidence>
<dbReference type="Proteomes" id="UP000444721">
    <property type="component" value="Unassembled WGS sequence"/>
</dbReference>
<organism evidence="1 2">
    <name type="scientific">Naegleria fowleri</name>
    <name type="common">Brain eating amoeba</name>
    <dbReference type="NCBI Taxonomy" id="5763"/>
    <lineage>
        <taxon>Eukaryota</taxon>
        <taxon>Discoba</taxon>
        <taxon>Heterolobosea</taxon>
        <taxon>Tetramitia</taxon>
        <taxon>Eutetramitia</taxon>
        <taxon>Vahlkampfiidae</taxon>
        <taxon>Naegleria</taxon>
    </lineage>
</organism>
<reference evidence="1 2" key="1">
    <citation type="journal article" date="2019" name="Sci. Rep.">
        <title>Nanopore sequencing improves the draft genome of the human pathogenic amoeba Naegleria fowleri.</title>
        <authorList>
            <person name="Liechti N."/>
            <person name="Schurch N."/>
            <person name="Bruggmann R."/>
            <person name="Wittwer M."/>
        </authorList>
    </citation>
    <scope>NUCLEOTIDE SEQUENCE [LARGE SCALE GENOMIC DNA]</scope>
    <source>
        <strain evidence="1 2">ATCC 30894</strain>
    </source>
</reference>
<dbReference type="GeneID" id="68109064"/>
<evidence type="ECO:0000313" key="2">
    <source>
        <dbReference type="Proteomes" id="UP000444721"/>
    </source>
</evidence>
<dbReference type="VEuPathDB" id="AmoebaDB:NF0010070"/>
<dbReference type="EMBL" id="VFQX01000028">
    <property type="protein sequence ID" value="KAF0978776.1"/>
    <property type="molecule type" value="Genomic_DNA"/>
</dbReference>
<comment type="caution">
    <text evidence="1">The sequence shown here is derived from an EMBL/GenBank/DDBJ whole genome shotgun (WGS) entry which is preliminary data.</text>
</comment>
<dbReference type="VEuPathDB" id="AmoebaDB:FDP41_001846"/>
<protein>
    <submittedName>
        <fullName evidence="1">Uncharacterized protein</fullName>
    </submittedName>
</protein>
<sequence>MHHLGSITLSPILSTFSSCEDLHTFLEYGRRQSLFEPGIREDKRNCYVNHLDHPDIFKVVFVMRLALSRNARELVKEKLDPTIHNHLYVIGMTIDGAKTNLYSMHGSIIDKDKSLTYPLFYLGSFQHTDIGEREKLVDFLLRSFLVPDVQAVEEYLKHSKPSVKEPST</sequence>
<dbReference type="VEuPathDB" id="AmoebaDB:NfTy_032620"/>
<dbReference type="OrthoDB" id="1668230at2759"/>
<accession>A0A6A5BU49</accession>
<dbReference type="AlphaFoldDB" id="A0A6A5BU49"/>
<name>A0A6A5BU49_NAEFO</name>
<keyword evidence="2" id="KW-1185">Reference proteome</keyword>
<dbReference type="RefSeq" id="XP_044563489.1">
    <property type="nucleotide sequence ID" value="XM_044704975.1"/>
</dbReference>
<proteinExistence type="predicted"/>
<gene>
    <name evidence="1" type="ORF">FDP41_001846</name>
</gene>